<dbReference type="EMBL" id="CP003879">
    <property type="protein sequence ID" value="AFU67256.1"/>
    <property type="molecule type" value="Genomic_DNA"/>
</dbReference>
<accession>K4IDQ6</accession>
<comment type="cofactor">
    <cofactor evidence="5">
        <name>Mg(2+)</name>
        <dbReference type="ChEBI" id="CHEBI:18420"/>
    </cofactor>
</comment>
<evidence type="ECO:0000313" key="6">
    <source>
        <dbReference type="EMBL" id="AFU67256.1"/>
    </source>
</evidence>
<dbReference type="InterPro" id="IPR036704">
    <property type="entry name" value="RraA/RraA-like_sf"/>
</dbReference>
<gene>
    <name evidence="6" type="ordered locus">P700755_000202</name>
</gene>
<dbReference type="eggNOG" id="COG0684">
    <property type="taxonomic scope" value="Bacteria"/>
</dbReference>
<dbReference type="HOGENOM" id="CLU_1947028_0_0_10"/>
<evidence type="ECO:0000256" key="2">
    <source>
        <dbReference type="ARBA" id="ARBA00016549"/>
    </source>
</evidence>
<dbReference type="PANTHER" id="PTHR33254:SF4">
    <property type="entry name" value="4-HYDROXY-4-METHYL-2-OXOGLUTARATE ALDOLASE 3-RELATED"/>
    <property type="match status" value="1"/>
</dbReference>
<proteinExistence type="predicted"/>
<dbReference type="PANTHER" id="PTHR33254">
    <property type="entry name" value="4-HYDROXY-4-METHYL-2-OXOGLUTARATE ALDOLASE 3-RELATED"/>
    <property type="match status" value="1"/>
</dbReference>
<organism evidence="6 7">
    <name type="scientific">Psychroflexus torquis (strain ATCC 700755 / CIP 106069 / ACAM 623)</name>
    <dbReference type="NCBI Taxonomy" id="313595"/>
    <lineage>
        <taxon>Bacteria</taxon>
        <taxon>Pseudomonadati</taxon>
        <taxon>Bacteroidota</taxon>
        <taxon>Flavobacteriia</taxon>
        <taxon>Flavobacteriales</taxon>
        <taxon>Flavobacteriaceae</taxon>
        <taxon>Psychroflexus</taxon>
    </lineage>
</organism>
<dbReference type="GO" id="GO:0046872">
    <property type="term" value="F:metal ion binding"/>
    <property type="evidence" value="ECO:0007669"/>
    <property type="project" value="UniProtKB-KW"/>
</dbReference>
<protein>
    <recommendedName>
        <fullName evidence="2">Putative 4-hydroxy-4-methyl-2-oxoglutarate aldolase</fullName>
    </recommendedName>
    <alternativeName>
        <fullName evidence="3">Regulator of ribonuclease activity homolog</fullName>
    </alternativeName>
    <alternativeName>
        <fullName evidence="4">RraA-like protein</fullName>
    </alternativeName>
</protein>
<comment type="cofactor">
    <cofactor evidence="1">
        <name>a divalent metal cation</name>
        <dbReference type="ChEBI" id="CHEBI:60240"/>
    </cofactor>
</comment>
<dbReference type="KEGG" id="ptq:P700755_000202"/>
<evidence type="ECO:0000256" key="4">
    <source>
        <dbReference type="ARBA" id="ARBA00030169"/>
    </source>
</evidence>
<keyword evidence="5" id="KW-0479">Metal-binding</keyword>
<sequence>MWYVVSGRKYSKIKNNSFYKICLFPTSHYLLILQLLSDQLVTLAIENKWNGITINACLRDSQLINFMEIGIRALNTSQVKSIKHNSGEIDSIVKLGVVYFISGDYIYVDLDGILVCKYDLIHKILKNKR</sequence>
<reference evidence="6" key="1">
    <citation type="submission" date="2006-03" db="EMBL/GenBank/DDBJ databases">
        <authorList>
            <person name="Bowman J."/>
            <person name="Ferriera S."/>
            <person name="Johnson J."/>
            <person name="Kravitz S."/>
            <person name="Halpern A."/>
            <person name="Remington K."/>
            <person name="Beeson K."/>
            <person name="Tran B."/>
            <person name="Rogers Y.-H."/>
            <person name="Friedman R."/>
            <person name="Venter J.C."/>
        </authorList>
    </citation>
    <scope>NUCLEOTIDE SEQUENCE [LARGE SCALE GENOMIC DNA]</scope>
    <source>
        <strain evidence="6">ATCC 700755</strain>
    </source>
</reference>
<dbReference type="InterPro" id="IPR005493">
    <property type="entry name" value="RraA/RraA-like"/>
</dbReference>
<keyword evidence="5" id="KW-0460">Magnesium</keyword>
<dbReference type="SUPFAM" id="SSF89562">
    <property type="entry name" value="RraA-like"/>
    <property type="match status" value="1"/>
</dbReference>
<evidence type="ECO:0000256" key="5">
    <source>
        <dbReference type="PIRSR" id="PIRSR605493-1"/>
    </source>
</evidence>
<dbReference type="Pfam" id="PF03737">
    <property type="entry name" value="RraA-like"/>
    <property type="match status" value="1"/>
</dbReference>
<name>K4IDQ6_PSYTT</name>
<reference evidence="6" key="2">
    <citation type="submission" date="2012-09" db="EMBL/GenBank/DDBJ databases">
        <title>The complete sequence of Psychroflexus torquis an extreme psychrophile from sea-ice that is stimulated by light.</title>
        <authorList>
            <person name="Feng S."/>
            <person name="Powell S.M."/>
            <person name="Bowman J.P."/>
        </authorList>
    </citation>
    <scope>NUCLEOTIDE SEQUENCE [LARGE SCALE GENOMIC DNA]</scope>
    <source>
        <strain evidence="6">ATCC 700755</strain>
    </source>
</reference>
<dbReference type="Proteomes" id="UP000008514">
    <property type="component" value="Chromosome"/>
</dbReference>
<evidence type="ECO:0000313" key="7">
    <source>
        <dbReference type="Proteomes" id="UP000008514"/>
    </source>
</evidence>
<evidence type="ECO:0000256" key="3">
    <source>
        <dbReference type="ARBA" id="ARBA00029596"/>
    </source>
</evidence>
<dbReference type="AlphaFoldDB" id="K4IDQ6"/>
<keyword evidence="7" id="KW-1185">Reference proteome</keyword>
<dbReference type="Gene3D" id="3.50.30.40">
    <property type="entry name" value="Ribonuclease E inhibitor RraA/RraA-like"/>
    <property type="match status" value="1"/>
</dbReference>
<feature type="binding site" evidence="5">
    <location>
        <position position="60"/>
    </location>
    <ligand>
        <name>Mg(2+)</name>
        <dbReference type="ChEBI" id="CHEBI:18420"/>
    </ligand>
</feature>
<feature type="binding site" evidence="5">
    <location>
        <position position="59"/>
    </location>
    <ligand>
        <name>substrate</name>
    </ligand>
</feature>
<dbReference type="STRING" id="313595.P700755_000202"/>
<evidence type="ECO:0000256" key="1">
    <source>
        <dbReference type="ARBA" id="ARBA00001968"/>
    </source>
</evidence>